<proteinExistence type="predicted"/>
<organism evidence="1 2">
    <name type="scientific">Meridianimarinicoccus aquatilis</name>
    <dbReference type="NCBI Taxonomy" id="2552766"/>
    <lineage>
        <taxon>Bacteria</taxon>
        <taxon>Pseudomonadati</taxon>
        <taxon>Pseudomonadota</taxon>
        <taxon>Alphaproteobacteria</taxon>
        <taxon>Rhodobacterales</taxon>
        <taxon>Paracoccaceae</taxon>
        <taxon>Meridianimarinicoccus</taxon>
    </lineage>
</organism>
<comment type="caution">
    <text evidence="1">The sequence shown here is derived from an EMBL/GenBank/DDBJ whole genome shotgun (WGS) entry which is preliminary data.</text>
</comment>
<evidence type="ECO:0000313" key="2">
    <source>
        <dbReference type="Proteomes" id="UP000294562"/>
    </source>
</evidence>
<gene>
    <name evidence="1" type="ORF">E2L05_13940</name>
</gene>
<reference evidence="1 2" key="1">
    <citation type="submission" date="2019-03" db="EMBL/GenBank/DDBJ databases">
        <title>Rhodobacteraceae bacterium SM1902, a new member of the family Rhodobacteraceae isolated from Yantai.</title>
        <authorList>
            <person name="Sun Y."/>
        </authorList>
    </citation>
    <scope>NUCLEOTIDE SEQUENCE [LARGE SCALE GENOMIC DNA]</scope>
    <source>
        <strain evidence="1 2">SM1902</strain>
    </source>
</reference>
<accession>A0A4R6APF0</accession>
<dbReference type="Proteomes" id="UP000294562">
    <property type="component" value="Unassembled WGS sequence"/>
</dbReference>
<evidence type="ECO:0000313" key="1">
    <source>
        <dbReference type="EMBL" id="TDL86301.1"/>
    </source>
</evidence>
<sequence length="151" mass="16869">MNKKVVDIYLKHTVRRQTEDLLVENARLRALILQAPYAPRDHNNPPEILELDHQRYSEVCEAASVAQDAVQEIATEARKEAPSLGQLEISASKLSEAVNTVLRYLGAKFDLAIDTLIKWGVPAGMMWVVAKHDKIFLILSDVRTLVGADLP</sequence>
<protein>
    <submittedName>
        <fullName evidence="1">Uncharacterized protein</fullName>
    </submittedName>
</protein>
<dbReference type="RefSeq" id="WP_133343515.1">
    <property type="nucleotide sequence ID" value="NZ_SMZO01000034.1"/>
</dbReference>
<name>A0A4R6APF0_9RHOB</name>
<dbReference type="AlphaFoldDB" id="A0A4R6APF0"/>
<dbReference type="OrthoDB" id="7877008at2"/>
<dbReference type="EMBL" id="SMZO01000034">
    <property type="protein sequence ID" value="TDL86301.1"/>
    <property type="molecule type" value="Genomic_DNA"/>
</dbReference>
<keyword evidence="2" id="KW-1185">Reference proteome</keyword>